<evidence type="ECO:0000256" key="3">
    <source>
        <dbReference type="ARBA" id="ARBA00023163"/>
    </source>
</evidence>
<feature type="coiled-coil region" evidence="5">
    <location>
        <begin position="190"/>
        <end position="224"/>
    </location>
</feature>
<sequence length="309" mass="36388">MAAGPANKKFKPYLETTVLDRRVDELQSHTNELEKRVKTVVQYYDNNEGLTDGAYNESARSKRMQEFMKQFREILRQIMKRKWAFPFLKPVNAEALHLHDYYEIIKKPMDLGTIMNRMEAKEESRRYKNVTDICADVRLVFSNAMLYNEPASHAHMMAQELSSQFEKLWYPLSLKVVEEEGRQGEVEIREARIEKLAQDTDKELMELSRQLEELKRHVKQRCRKMSYEEKYMLVENMGKLSVENVNKAAEIIAKYYPDLDASTGDVDLDLNSLTEDGQWRLYNFVKNALKQQEREQNAKMGNASHKKKK</sequence>
<keyword evidence="1" id="KW-0805">Transcription regulation</keyword>
<feature type="domain" description="NET" evidence="7">
    <location>
        <begin position="215"/>
        <end position="296"/>
    </location>
</feature>
<dbReference type="InterPro" id="IPR036427">
    <property type="entry name" value="Bromodomain-like_sf"/>
</dbReference>
<protein>
    <submittedName>
        <fullName evidence="8">Uncharacterized protein</fullName>
    </submittedName>
</protein>
<dbReference type="PROSITE" id="PS51525">
    <property type="entry name" value="NET"/>
    <property type="match status" value="1"/>
</dbReference>
<dbReference type="EMBL" id="JAMQYH010000003">
    <property type="protein sequence ID" value="KAJ1695280.1"/>
    <property type="molecule type" value="Genomic_DNA"/>
</dbReference>
<dbReference type="PRINTS" id="PR00503">
    <property type="entry name" value="BROMODOMAIN"/>
</dbReference>
<keyword evidence="3" id="KW-0804">Transcription</keyword>
<dbReference type="PROSITE" id="PS50014">
    <property type="entry name" value="BROMODOMAIN_2"/>
    <property type="match status" value="1"/>
</dbReference>
<name>A0A9Q0HRI1_9POAL</name>
<accession>A0A9Q0HRI1</accession>
<evidence type="ECO:0000256" key="1">
    <source>
        <dbReference type="ARBA" id="ARBA00023015"/>
    </source>
</evidence>
<evidence type="ECO:0000256" key="2">
    <source>
        <dbReference type="ARBA" id="ARBA00023117"/>
    </source>
</evidence>
<dbReference type="OrthoDB" id="627902at2759"/>
<dbReference type="Proteomes" id="UP001151287">
    <property type="component" value="Unassembled WGS sequence"/>
</dbReference>
<dbReference type="Gene3D" id="1.20.1270.220">
    <property type="match status" value="1"/>
</dbReference>
<dbReference type="SMART" id="SM00297">
    <property type="entry name" value="BROMO"/>
    <property type="match status" value="1"/>
</dbReference>
<dbReference type="AlphaFoldDB" id="A0A9Q0HRI1"/>
<organism evidence="8 9">
    <name type="scientific">Rhynchospora breviuscula</name>
    <dbReference type="NCBI Taxonomy" id="2022672"/>
    <lineage>
        <taxon>Eukaryota</taxon>
        <taxon>Viridiplantae</taxon>
        <taxon>Streptophyta</taxon>
        <taxon>Embryophyta</taxon>
        <taxon>Tracheophyta</taxon>
        <taxon>Spermatophyta</taxon>
        <taxon>Magnoliopsida</taxon>
        <taxon>Liliopsida</taxon>
        <taxon>Poales</taxon>
        <taxon>Cyperaceae</taxon>
        <taxon>Cyperoideae</taxon>
        <taxon>Rhynchosporeae</taxon>
        <taxon>Rhynchospora</taxon>
    </lineage>
</organism>
<keyword evidence="2 4" id="KW-0103">Bromodomain</keyword>
<evidence type="ECO:0000313" key="8">
    <source>
        <dbReference type="EMBL" id="KAJ1695280.1"/>
    </source>
</evidence>
<comment type="caution">
    <text evidence="8">The sequence shown here is derived from an EMBL/GenBank/DDBJ whole genome shotgun (WGS) entry which is preliminary data.</text>
</comment>
<keyword evidence="5" id="KW-0175">Coiled coil</keyword>
<evidence type="ECO:0000256" key="4">
    <source>
        <dbReference type="PROSITE-ProRule" id="PRU00035"/>
    </source>
</evidence>
<evidence type="ECO:0000313" key="9">
    <source>
        <dbReference type="Proteomes" id="UP001151287"/>
    </source>
</evidence>
<evidence type="ECO:0000259" key="6">
    <source>
        <dbReference type="PROSITE" id="PS50014"/>
    </source>
</evidence>
<keyword evidence="9" id="KW-1185">Reference proteome</keyword>
<dbReference type="InterPro" id="IPR027353">
    <property type="entry name" value="NET_dom"/>
</dbReference>
<dbReference type="Pfam" id="PF17035">
    <property type="entry name" value="BET"/>
    <property type="match status" value="1"/>
</dbReference>
<dbReference type="Gene3D" id="1.20.920.10">
    <property type="entry name" value="Bromodomain-like"/>
    <property type="match status" value="1"/>
</dbReference>
<dbReference type="InterPro" id="IPR038336">
    <property type="entry name" value="NET_sf"/>
</dbReference>
<dbReference type="InterPro" id="IPR001487">
    <property type="entry name" value="Bromodomain"/>
</dbReference>
<dbReference type="Pfam" id="PF00439">
    <property type="entry name" value="Bromodomain"/>
    <property type="match status" value="1"/>
</dbReference>
<feature type="domain" description="Bromo" evidence="6">
    <location>
        <begin position="79"/>
        <end position="155"/>
    </location>
</feature>
<evidence type="ECO:0000256" key="5">
    <source>
        <dbReference type="SAM" id="Coils"/>
    </source>
</evidence>
<reference evidence="8" key="1">
    <citation type="journal article" date="2022" name="Cell">
        <title>Repeat-based holocentromeres influence genome architecture and karyotype evolution.</title>
        <authorList>
            <person name="Hofstatter P.G."/>
            <person name="Thangavel G."/>
            <person name="Lux T."/>
            <person name="Neumann P."/>
            <person name="Vondrak T."/>
            <person name="Novak P."/>
            <person name="Zhang M."/>
            <person name="Costa L."/>
            <person name="Castellani M."/>
            <person name="Scott A."/>
            <person name="Toegelov H."/>
            <person name="Fuchs J."/>
            <person name="Mata-Sucre Y."/>
            <person name="Dias Y."/>
            <person name="Vanzela A.L.L."/>
            <person name="Huettel B."/>
            <person name="Almeida C.C.S."/>
            <person name="Simkova H."/>
            <person name="Souza G."/>
            <person name="Pedrosa-Harand A."/>
            <person name="Macas J."/>
            <person name="Mayer K.F.X."/>
            <person name="Houben A."/>
            <person name="Marques A."/>
        </authorList>
    </citation>
    <scope>NUCLEOTIDE SEQUENCE</scope>
    <source>
        <strain evidence="8">RhyBre1mFocal</strain>
    </source>
</reference>
<proteinExistence type="predicted"/>
<dbReference type="PANTHER" id="PTHR45926">
    <property type="entry name" value="OSJNBA0053K19.4 PROTEIN"/>
    <property type="match status" value="1"/>
</dbReference>
<gene>
    <name evidence="8" type="ORF">LUZ63_011978</name>
</gene>
<dbReference type="SUPFAM" id="SSF47370">
    <property type="entry name" value="Bromodomain"/>
    <property type="match status" value="1"/>
</dbReference>
<evidence type="ECO:0000259" key="7">
    <source>
        <dbReference type="PROSITE" id="PS51525"/>
    </source>
</evidence>